<dbReference type="KEGG" id="lst:LSS_22670"/>
<name>A0A097ESV9_9LEPT</name>
<organism evidence="1 2">
    <name type="scientific">Leptospira santarosai serovar Shermani str. LT 821</name>
    <dbReference type="NCBI Taxonomy" id="758847"/>
    <lineage>
        <taxon>Bacteria</taxon>
        <taxon>Pseudomonadati</taxon>
        <taxon>Spirochaetota</taxon>
        <taxon>Spirochaetia</taxon>
        <taxon>Leptospirales</taxon>
        <taxon>Leptospiraceae</taxon>
        <taxon>Leptospira</taxon>
    </lineage>
</organism>
<dbReference type="AlphaFoldDB" id="A0A097ESV9"/>
<evidence type="ECO:0000313" key="2">
    <source>
        <dbReference type="Proteomes" id="UP000035800"/>
    </source>
</evidence>
<proteinExistence type="predicted"/>
<dbReference type="Proteomes" id="UP000035800">
    <property type="component" value="Chromosome I"/>
</dbReference>
<accession>A0A097ESV9</accession>
<reference evidence="1 2" key="2">
    <citation type="journal article" date="2014" name="Emerg. Microbes Infect.">
        <title>Potential impact on kidney infection: a whole-genome analysis of Leptospira santarosai serovar Shermani.</title>
        <authorList>
            <person name="Chou L.F."/>
            <person name="Chen T.W."/>
            <person name="Ko Y.C."/>
            <person name="Pan M.J."/>
            <person name="Tian Y.C."/>
            <person name="Chiu C.H."/>
            <person name="Tang P."/>
            <person name="Hung C.C."/>
            <person name="Yang C.W."/>
        </authorList>
    </citation>
    <scope>NUCLEOTIDE SEQUENCE</scope>
    <source>
        <strain evidence="1 2">LT 821</strain>
    </source>
</reference>
<sequence length="39" mass="4776">MFQVLSYRAIRRRRLKSLLRQVLKMTKEIIKLLQSSDQK</sequence>
<evidence type="ECO:0000313" key="1">
    <source>
        <dbReference type="EMBL" id="AIT11023.1"/>
    </source>
</evidence>
<protein>
    <submittedName>
        <fullName evidence="1">Uncharacterized protein</fullName>
    </submittedName>
</protein>
<gene>
    <name evidence="1" type="ORF">LSS_22670</name>
</gene>
<reference evidence="1 2" key="1">
    <citation type="journal article" date="2012" name="Gene">
        <title>Sequence of Leptospira santarosai serovar Shermani genome and prediction of virulence-associated genes.</title>
        <authorList>
            <person name="Chou L.F."/>
            <person name="Chen Y.T."/>
            <person name="Lu C.W."/>
            <person name="Ko Y.C."/>
            <person name="Tang C.Y."/>
            <person name="Pan M.J."/>
            <person name="Tian Y.C."/>
            <person name="Chiu C.H."/>
            <person name="Hung C.C."/>
            <person name="Yang C.W."/>
        </authorList>
    </citation>
    <scope>NUCLEOTIDE SEQUENCE [LARGE SCALE GENOMIC DNA]</scope>
    <source>
        <strain evidence="1">LT 821</strain>
    </source>
</reference>
<dbReference type="EMBL" id="CP006694">
    <property type="protein sequence ID" value="AIT11023.1"/>
    <property type="molecule type" value="Genomic_DNA"/>
</dbReference>